<sequence>MHIESAPQRPSPETIAMAQTGSADPFTRPEELDFSDGGLLRKDSLDAELVVFEDSESTPFSKEEEFDGVAFLSNPKPKRAWLWSDDETDEDSSSGSEPGPHKRARTRSLSPISFSTDSLNNTFISDNHRELPWTNYDFLKLRQHPETVYVDKTRCILQLPDKFRYILLRPPRFGKTAFLSTLNQYYDVRGAQNFAAHFGSLVVAEASGATQHRHQHLCLSFTLSDIHPLSDITDIDNRLTSHILFGLRQFVMEYAEELQLSNPESFLQPTDPDVPPNSGDLFAKVLGVVRSRGHTLFVGVDDYDAPVRRRSFMRLEFPDIPESFASPKDIECLFDTSFWGPLRAGSDVITKLFVTGTVSVSTSSSVNLRALDLEAPPALDLSCGFTKQEALAFAGAFLDTPLDNVDLRCICGPYMFSPPTAAPEAVFHPQQLILHIAELTHKSLMRFKPALFPLLPGIFQLLPEDSDDLGIVTTNGMIDLLASGTLKIEEDSLRDFDGTAVTWSVVRDLGVLTYDHLGALRVANSTVLSLIHAHVDTVFADRHDLQERFFSAFYAYDVEEDPTLLVELFSTILCAQAQRALARSGEFIEPTVHGIFELVMRNTRCAEEDRKTDPVVLLPPHDMPVVDIRNPIREDVQRWALTTLSLRGMWHGANPNASGEPSVDDLRELHAELKSENEEGLVTKYCVLAGERVLVGSLLKADPGIPVLLAVGGARVLMRKHSTLYKIHSGGS</sequence>
<feature type="region of interest" description="Disordered" evidence="1">
    <location>
        <begin position="85"/>
        <end position="108"/>
    </location>
</feature>
<dbReference type="PANTHER" id="PTHR34825">
    <property type="entry name" value="CONSERVED PROTEIN, WITH A WEAK D-GALACTARATE DEHYDRATASE/ALTRONATE HYDROLASE DOMAIN"/>
    <property type="match status" value="1"/>
</dbReference>
<dbReference type="Pfam" id="PF09820">
    <property type="entry name" value="AAA-ATPase_like"/>
    <property type="match status" value="1"/>
</dbReference>
<protein>
    <recommendedName>
        <fullName evidence="2">AAA-ATPase-like domain-containing protein</fullName>
    </recommendedName>
</protein>
<gene>
    <name evidence="3" type="ORF">B0H15DRAFT_814329</name>
</gene>
<comment type="caution">
    <text evidence="3">The sequence shown here is derived from an EMBL/GenBank/DDBJ whole genome shotgun (WGS) entry which is preliminary data.</text>
</comment>
<dbReference type="AlphaFoldDB" id="A0AAD6UH87"/>
<evidence type="ECO:0000313" key="4">
    <source>
        <dbReference type="Proteomes" id="UP001222325"/>
    </source>
</evidence>
<feature type="region of interest" description="Disordered" evidence="1">
    <location>
        <begin position="1"/>
        <end position="38"/>
    </location>
</feature>
<dbReference type="EMBL" id="JARJCN010000003">
    <property type="protein sequence ID" value="KAJ7102368.1"/>
    <property type="molecule type" value="Genomic_DNA"/>
</dbReference>
<dbReference type="Proteomes" id="UP001222325">
    <property type="component" value="Unassembled WGS sequence"/>
</dbReference>
<keyword evidence="4" id="KW-1185">Reference proteome</keyword>
<evidence type="ECO:0000259" key="2">
    <source>
        <dbReference type="Pfam" id="PF09820"/>
    </source>
</evidence>
<feature type="domain" description="AAA-ATPase-like" evidence="2">
    <location>
        <begin position="137"/>
        <end position="362"/>
    </location>
</feature>
<evidence type="ECO:0000313" key="3">
    <source>
        <dbReference type="EMBL" id="KAJ7102368.1"/>
    </source>
</evidence>
<name>A0AAD6UH87_9AGAR</name>
<accession>A0AAD6UH87</accession>
<organism evidence="3 4">
    <name type="scientific">Mycena belliarum</name>
    <dbReference type="NCBI Taxonomy" id="1033014"/>
    <lineage>
        <taxon>Eukaryota</taxon>
        <taxon>Fungi</taxon>
        <taxon>Dikarya</taxon>
        <taxon>Basidiomycota</taxon>
        <taxon>Agaricomycotina</taxon>
        <taxon>Agaricomycetes</taxon>
        <taxon>Agaricomycetidae</taxon>
        <taxon>Agaricales</taxon>
        <taxon>Marasmiineae</taxon>
        <taxon>Mycenaceae</taxon>
        <taxon>Mycena</taxon>
    </lineage>
</organism>
<proteinExistence type="predicted"/>
<reference evidence="3" key="1">
    <citation type="submission" date="2023-03" db="EMBL/GenBank/DDBJ databases">
        <title>Massive genome expansion in bonnet fungi (Mycena s.s.) driven by repeated elements and novel gene families across ecological guilds.</title>
        <authorList>
            <consortium name="Lawrence Berkeley National Laboratory"/>
            <person name="Harder C.B."/>
            <person name="Miyauchi S."/>
            <person name="Viragh M."/>
            <person name="Kuo A."/>
            <person name="Thoen E."/>
            <person name="Andreopoulos B."/>
            <person name="Lu D."/>
            <person name="Skrede I."/>
            <person name="Drula E."/>
            <person name="Henrissat B."/>
            <person name="Morin E."/>
            <person name="Kohler A."/>
            <person name="Barry K."/>
            <person name="LaButti K."/>
            <person name="Morin E."/>
            <person name="Salamov A."/>
            <person name="Lipzen A."/>
            <person name="Mereny Z."/>
            <person name="Hegedus B."/>
            <person name="Baldrian P."/>
            <person name="Stursova M."/>
            <person name="Weitz H."/>
            <person name="Taylor A."/>
            <person name="Grigoriev I.V."/>
            <person name="Nagy L.G."/>
            <person name="Martin F."/>
            <person name="Kauserud H."/>
        </authorList>
    </citation>
    <scope>NUCLEOTIDE SEQUENCE</scope>
    <source>
        <strain evidence="3">CBHHK173m</strain>
    </source>
</reference>
<evidence type="ECO:0000256" key="1">
    <source>
        <dbReference type="SAM" id="MobiDB-lite"/>
    </source>
</evidence>
<dbReference type="InterPro" id="IPR018631">
    <property type="entry name" value="AAA-ATPase-like_dom"/>
</dbReference>
<dbReference type="PANTHER" id="PTHR34825:SF1">
    <property type="entry name" value="AAA-ATPASE-LIKE DOMAIN-CONTAINING PROTEIN"/>
    <property type="match status" value="1"/>
</dbReference>